<feature type="transmembrane region" description="Helical" evidence="1">
    <location>
        <begin position="12"/>
        <end position="33"/>
    </location>
</feature>
<evidence type="ECO:0000313" key="3">
    <source>
        <dbReference type="Proteomes" id="UP001432062"/>
    </source>
</evidence>
<dbReference type="EMBL" id="CP109441">
    <property type="protein sequence ID" value="WUV42294.1"/>
    <property type="molecule type" value="Genomic_DNA"/>
</dbReference>
<organism evidence="2 3">
    <name type="scientific">Nocardia vinacea</name>
    <dbReference type="NCBI Taxonomy" id="96468"/>
    <lineage>
        <taxon>Bacteria</taxon>
        <taxon>Bacillati</taxon>
        <taxon>Actinomycetota</taxon>
        <taxon>Actinomycetes</taxon>
        <taxon>Mycobacteriales</taxon>
        <taxon>Nocardiaceae</taxon>
        <taxon>Nocardia</taxon>
    </lineage>
</organism>
<keyword evidence="1" id="KW-0812">Transmembrane</keyword>
<reference evidence="2" key="1">
    <citation type="submission" date="2022-10" db="EMBL/GenBank/DDBJ databases">
        <title>The complete genomes of actinobacterial strains from the NBC collection.</title>
        <authorList>
            <person name="Joergensen T.S."/>
            <person name="Alvarez Arevalo M."/>
            <person name="Sterndorff E.B."/>
            <person name="Faurdal D."/>
            <person name="Vuksanovic O."/>
            <person name="Mourched A.-S."/>
            <person name="Charusanti P."/>
            <person name="Shaw S."/>
            <person name="Blin K."/>
            <person name="Weber T."/>
        </authorList>
    </citation>
    <scope>NUCLEOTIDE SEQUENCE</scope>
    <source>
        <strain evidence="2">NBC_01482</strain>
    </source>
</reference>
<keyword evidence="1" id="KW-0472">Membrane</keyword>
<keyword evidence="1" id="KW-1133">Transmembrane helix</keyword>
<name>A0ABZ1YGF8_9NOCA</name>
<keyword evidence="3" id="KW-1185">Reference proteome</keyword>
<protein>
    <submittedName>
        <fullName evidence="2">Uncharacterized protein</fullName>
    </submittedName>
</protein>
<sequence length="269" mass="29723">MERTEGKWLGKALWGVFLLAVPVLAVVGLLMYMSGSPFHPKLSQDEKLSTQLNDLWRRGGSTMLRDLAGGDWDRVYVYHQEYLGRAEVEHDIGARVEMEDTFARGRSASVLVFLKGADVQRATWVEVGLHPGIYTADVELVVTGDPSQLNFVEPPPTGTRLSEDTDLTARKSELVRTRGSALLRDLTGGDWDKVYVVTADTRAEVEAAVGSPVEMEPIFTKRGSILVFLKDGAVQRATYIEGYLPDGTYSSAVRLDESHSPLRAQLIEP</sequence>
<dbReference type="Proteomes" id="UP001432062">
    <property type="component" value="Chromosome"/>
</dbReference>
<evidence type="ECO:0000313" key="2">
    <source>
        <dbReference type="EMBL" id="WUV42294.1"/>
    </source>
</evidence>
<evidence type="ECO:0000256" key="1">
    <source>
        <dbReference type="SAM" id="Phobius"/>
    </source>
</evidence>
<dbReference type="RefSeq" id="WP_329405112.1">
    <property type="nucleotide sequence ID" value="NZ_CP109441.1"/>
</dbReference>
<proteinExistence type="predicted"/>
<accession>A0ABZ1YGF8</accession>
<gene>
    <name evidence="2" type="ORF">OG563_23770</name>
</gene>